<gene>
    <name evidence="5" type="ORF">DLJ54_08240</name>
</gene>
<keyword evidence="6" id="KW-1185">Reference proteome</keyword>
<dbReference type="AlphaFoldDB" id="A0A364V488"/>
<evidence type="ECO:0000259" key="4">
    <source>
        <dbReference type="PROSITE" id="PS50995"/>
    </source>
</evidence>
<dbReference type="RefSeq" id="WP_113631254.1">
    <property type="nucleotide sequence ID" value="NZ_QHCV01000092.1"/>
</dbReference>
<keyword evidence="1" id="KW-0805">Transcription regulation</keyword>
<evidence type="ECO:0000256" key="2">
    <source>
        <dbReference type="ARBA" id="ARBA00023125"/>
    </source>
</evidence>
<protein>
    <submittedName>
        <fullName evidence="5">MarR family transcriptional regulator</fullName>
    </submittedName>
</protein>
<proteinExistence type="predicted"/>
<keyword evidence="2" id="KW-0238">DNA-binding</keyword>
<evidence type="ECO:0000313" key="5">
    <source>
        <dbReference type="EMBL" id="RAV31454.1"/>
    </source>
</evidence>
<dbReference type="PANTHER" id="PTHR42756">
    <property type="entry name" value="TRANSCRIPTIONAL REGULATOR, MARR"/>
    <property type="match status" value="1"/>
</dbReference>
<sequence>MAQTPLEIAKQLRPGLTRLFLLYFRKSMNSHISTAQMSIMMILAEHGPLRISQIAAMEAIRMPTASNAVNQLESMNIVTRVRDVSDRRGVRVELTEKGRADLNQMSEDRSQQLASMVAGLSAEELAQVEQLIPVINLILERYSEVAEEEIR</sequence>
<evidence type="ECO:0000256" key="3">
    <source>
        <dbReference type="ARBA" id="ARBA00023163"/>
    </source>
</evidence>
<accession>A0A364V488</accession>
<dbReference type="PROSITE" id="PS50995">
    <property type="entry name" value="HTH_MARR_2"/>
    <property type="match status" value="1"/>
</dbReference>
<dbReference type="EMBL" id="QHCV01000092">
    <property type="protein sequence ID" value="RAV31454.1"/>
    <property type="molecule type" value="Genomic_DNA"/>
</dbReference>
<dbReference type="GO" id="GO:0003700">
    <property type="term" value="F:DNA-binding transcription factor activity"/>
    <property type="evidence" value="ECO:0007669"/>
    <property type="project" value="InterPro"/>
</dbReference>
<dbReference type="SMART" id="SM00347">
    <property type="entry name" value="HTH_MARR"/>
    <property type="match status" value="1"/>
</dbReference>
<dbReference type="Pfam" id="PF01047">
    <property type="entry name" value="MarR"/>
    <property type="match status" value="1"/>
</dbReference>
<name>A0A364V488_9CORY</name>
<dbReference type="PANTHER" id="PTHR42756:SF1">
    <property type="entry name" value="TRANSCRIPTIONAL REPRESSOR OF EMRAB OPERON"/>
    <property type="match status" value="1"/>
</dbReference>
<dbReference type="SUPFAM" id="SSF46785">
    <property type="entry name" value="Winged helix' DNA-binding domain"/>
    <property type="match status" value="1"/>
</dbReference>
<evidence type="ECO:0000256" key="1">
    <source>
        <dbReference type="ARBA" id="ARBA00023015"/>
    </source>
</evidence>
<dbReference type="Gene3D" id="1.10.10.10">
    <property type="entry name" value="Winged helix-like DNA-binding domain superfamily/Winged helix DNA-binding domain"/>
    <property type="match status" value="1"/>
</dbReference>
<reference evidence="5 6" key="1">
    <citation type="journal article" date="2018" name="Syst. Appl. Microbiol.">
        <title>Corynebacterium heidelbergense sp. nov., isolated from the preen glands of Egyptian geese (Alopochen aegyptiacus).</title>
        <authorList>
            <person name="Braun M.S."/>
            <person name="Wang E."/>
            <person name="Zimmermann S."/>
            <person name="Wink M."/>
        </authorList>
    </citation>
    <scope>NUCLEOTIDE SEQUENCE [LARGE SCALE GENOMIC DNA]</scope>
    <source>
        <strain evidence="5 6">647</strain>
    </source>
</reference>
<comment type="caution">
    <text evidence="5">The sequence shown here is derived from an EMBL/GenBank/DDBJ whole genome shotgun (WGS) entry which is preliminary data.</text>
</comment>
<organism evidence="5 6">
    <name type="scientific">Corynebacterium heidelbergense</name>
    <dbReference type="NCBI Taxonomy" id="2055947"/>
    <lineage>
        <taxon>Bacteria</taxon>
        <taxon>Bacillati</taxon>
        <taxon>Actinomycetota</taxon>
        <taxon>Actinomycetes</taxon>
        <taxon>Mycobacteriales</taxon>
        <taxon>Corynebacteriaceae</taxon>
        <taxon>Corynebacterium</taxon>
    </lineage>
</organism>
<dbReference type="GO" id="GO:0003677">
    <property type="term" value="F:DNA binding"/>
    <property type="evidence" value="ECO:0007669"/>
    <property type="project" value="UniProtKB-KW"/>
</dbReference>
<dbReference type="Proteomes" id="UP000251577">
    <property type="component" value="Unassembled WGS sequence"/>
</dbReference>
<dbReference type="InterPro" id="IPR036390">
    <property type="entry name" value="WH_DNA-bd_sf"/>
</dbReference>
<evidence type="ECO:0000313" key="6">
    <source>
        <dbReference type="Proteomes" id="UP000251577"/>
    </source>
</evidence>
<dbReference type="InterPro" id="IPR000835">
    <property type="entry name" value="HTH_MarR-typ"/>
</dbReference>
<feature type="domain" description="HTH marR-type" evidence="4">
    <location>
        <begin position="1"/>
        <end position="140"/>
    </location>
</feature>
<keyword evidence="3" id="KW-0804">Transcription</keyword>
<dbReference type="InterPro" id="IPR036388">
    <property type="entry name" value="WH-like_DNA-bd_sf"/>
</dbReference>